<reference evidence="3 4" key="1">
    <citation type="submission" date="2014-04" db="EMBL/GenBank/DDBJ databases">
        <authorList>
            <consortium name="DOE Joint Genome Institute"/>
            <person name="Kuo A."/>
            <person name="Tarkka M."/>
            <person name="Buscot F."/>
            <person name="Kohler A."/>
            <person name="Nagy L.G."/>
            <person name="Floudas D."/>
            <person name="Copeland A."/>
            <person name="Barry K.W."/>
            <person name="Cichocki N."/>
            <person name="Veneault-Fourrey C."/>
            <person name="LaButti K."/>
            <person name="Lindquist E.A."/>
            <person name="Lipzen A."/>
            <person name="Lundell T."/>
            <person name="Morin E."/>
            <person name="Murat C."/>
            <person name="Sun H."/>
            <person name="Tunlid A."/>
            <person name="Henrissat B."/>
            <person name="Grigoriev I.V."/>
            <person name="Hibbett D.S."/>
            <person name="Martin F."/>
            <person name="Nordberg H.P."/>
            <person name="Cantor M.N."/>
            <person name="Hua S.X."/>
        </authorList>
    </citation>
    <scope>NUCLEOTIDE SEQUENCE [LARGE SCALE GENOMIC DNA]</scope>
    <source>
        <strain evidence="3 4">F 1598</strain>
    </source>
</reference>
<dbReference type="Proteomes" id="UP000054166">
    <property type="component" value="Unassembled WGS sequence"/>
</dbReference>
<name>A0A0C3G4U9_PILCF</name>
<dbReference type="AlphaFoldDB" id="A0A0C3G4U9"/>
<proteinExistence type="predicted"/>
<dbReference type="InterPro" id="IPR011333">
    <property type="entry name" value="SKP1/BTB/POZ_sf"/>
</dbReference>
<feature type="compositionally biased region" description="Basic and acidic residues" evidence="1">
    <location>
        <begin position="255"/>
        <end position="272"/>
    </location>
</feature>
<keyword evidence="4" id="KW-1185">Reference proteome</keyword>
<evidence type="ECO:0000313" key="3">
    <source>
        <dbReference type="EMBL" id="KIM86859.1"/>
    </source>
</evidence>
<feature type="compositionally biased region" description="Low complexity" evidence="1">
    <location>
        <begin position="214"/>
        <end position="231"/>
    </location>
</feature>
<evidence type="ECO:0000259" key="2">
    <source>
        <dbReference type="PROSITE" id="PS50097"/>
    </source>
</evidence>
<accession>A0A0C3G4U9</accession>
<sequence>MASPAVQPDIIHPKTTLQAQEPAGDSDGSDESTSEPRDKFEFASKRHLVNSEEGVIDESRIGEITRCPSDNPSFSVKSNKTDTHHFISETEQPGLYKAINQLSKDATTVPSGSSSATLSAPHILRSGDDEIVNDSLIAAVIAVRYDIFPTGAAAYLVEWRTLSGIPNKRVDEEWIEENRMPDRYVQAQKERQTSDILEYGPIDIPPAPENSDPSVETASRASSSTSEQSRSPAIPRVSQNFPLSPPHPYSPPPVKFHDDIASLHDDSSDDDSKLQELMNKIRPNQNHASRSSSTLVAKTSITRSQMHLASAKKTSKPVPFVGSGVGSPTLPASQTNTKSPSVRKEKSVPMPRRTLNNTLPSATSKAKRKAESLSTSSPRKDLEPTPKRPKSRHLYPRKHEEFYHLDGNVIIEINNSIHFKLHRSRLARQSDYFADLFERKDGVVEALEMVDNHPLYTVSGVSVKDFAVLLGAMDDAITFFYNHPSFEVVASILRASTTLSFPRFREWAVHYLEEMWSDDLKDLSSNRLNNAVETIALGRNYGVPGVLKRAYYELLRTGGLGHQDIDEDMPSDEDTACPIAISDTKRLIYTREKLQEAWFDTLASGSRAFNCPNAPKEGVISGRPSHHTANAVACPSSATKSTKWNALVYASGMFQEYMYDVLCGLEILVDRDWQAEDEYCVDCAKMRKDAWQKQRVKLWENLDLWLEL</sequence>
<evidence type="ECO:0000313" key="4">
    <source>
        <dbReference type="Proteomes" id="UP000054166"/>
    </source>
</evidence>
<feature type="region of interest" description="Disordered" evidence="1">
    <location>
        <begin position="185"/>
        <end position="272"/>
    </location>
</feature>
<reference evidence="4" key="2">
    <citation type="submission" date="2015-01" db="EMBL/GenBank/DDBJ databases">
        <title>Evolutionary Origins and Diversification of the Mycorrhizal Mutualists.</title>
        <authorList>
            <consortium name="DOE Joint Genome Institute"/>
            <consortium name="Mycorrhizal Genomics Consortium"/>
            <person name="Kohler A."/>
            <person name="Kuo A."/>
            <person name="Nagy L.G."/>
            <person name="Floudas D."/>
            <person name="Copeland A."/>
            <person name="Barry K.W."/>
            <person name="Cichocki N."/>
            <person name="Veneault-Fourrey C."/>
            <person name="LaButti K."/>
            <person name="Lindquist E.A."/>
            <person name="Lipzen A."/>
            <person name="Lundell T."/>
            <person name="Morin E."/>
            <person name="Murat C."/>
            <person name="Riley R."/>
            <person name="Ohm R."/>
            <person name="Sun H."/>
            <person name="Tunlid A."/>
            <person name="Henrissat B."/>
            <person name="Grigoriev I.V."/>
            <person name="Hibbett D.S."/>
            <person name="Martin F."/>
        </authorList>
    </citation>
    <scope>NUCLEOTIDE SEQUENCE [LARGE SCALE GENOMIC DNA]</scope>
    <source>
        <strain evidence="4">F 1598</strain>
    </source>
</reference>
<dbReference type="InParanoid" id="A0A0C3G4U9"/>
<dbReference type="CDD" id="cd18186">
    <property type="entry name" value="BTB_POZ_ZBTB_KLHL-like"/>
    <property type="match status" value="1"/>
</dbReference>
<dbReference type="HOGENOM" id="CLU_389842_0_0_1"/>
<feature type="compositionally biased region" description="Polar residues" evidence="1">
    <location>
        <begin position="330"/>
        <end position="340"/>
    </location>
</feature>
<feature type="compositionally biased region" description="Polar residues" evidence="1">
    <location>
        <begin position="354"/>
        <end position="364"/>
    </location>
</feature>
<dbReference type="Gene3D" id="3.30.710.10">
    <property type="entry name" value="Potassium Channel Kv1.1, Chain A"/>
    <property type="match status" value="1"/>
</dbReference>
<feature type="domain" description="BTB" evidence="2">
    <location>
        <begin position="407"/>
        <end position="473"/>
    </location>
</feature>
<dbReference type="OrthoDB" id="2746456at2759"/>
<feature type="region of interest" description="Disordered" evidence="1">
    <location>
        <begin position="1"/>
        <end position="48"/>
    </location>
</feature>
<dbReference type="SUPFAM" id="SSF54695">
    <property type="entry name" value="POZ domain"/>
    <property type="match status" value="1"/>
</dbReference>
<protein>
    <recommendedName>
        <fullName evidence="2">BTB domain-containing protein</fullName>
    </recommendedName>
</protein>
<feature type="compositionally biased region" description="Pro residues" evidence="1">
    <location>
        <begin position="243"/>
        <end position="254"/>
    </location>
</feature>
<feature type="region of interest" description="Disordered" evidence="1">
    <location>
        <begin position="306"/>
        <end position="394"/>
    </location>
</feature>
<dbReference type="PROSITE" id="PS50097">
    <property type="entry name" value="BTB"/>
    <property type="match status" value="1"/>
</dbReference>
<evidence type="ECO:0000256" key="1">
    <source>
        <dbReference type="SAM" id="MobiDB-lite"/>
    </source>
</evidence>
<dbReference type="InterPro" id="IPR000210">
    <property type="entry name" value="BTB/POZ_dom"/>
</dbReference>
<gene>
    <name evidence="3" type="ORF">PILCRDRAFT_815295</name>
</gene>
<feature type="compositionally biased region" description="Basic and acidic residues" evidence="1">
    <location>
        <begin position="34"/>
        <end position="44"/>
    </location>
</feature>
<dbReference type="EMBL" id="KN832980">
    <property type="protein sequence ID" value="KIM86859.1"/>
    <property type="molecule type" value="Genomic_DNA"/>
</dbReference>
<organism evidence="3 4">
    <name type="scientific">Piloderma croceum (strain F 1598)</name>
    <dbReference type="NCBI Taxonomy" id="765440"/>
    <lineage>
        <taxon>Eukaryota</taxon>
        <taxon>Fungi</taxon>
        <taxon>Dikarya</taxon>
        <taxon>Basidiomycota</taxon>
        <taxon>Agaricomycotina</taxon>
        <taxon>Agaricomycetes</taxon>
        <taxon>Agaricomycetidae</taxon>
        <taxon>Atheliales</taxon>
        <taxon>Atheliaceae</taxon>
        <taxon>Piloderma</taxon>
    </lineage>
</organism>